<feature type="transmembrane region" description="Helical" evidence="1">
    <location>
        <begin position="156"/>
        <end position="176"/>
    </location>
</feature>
<keyword evidence="3" id="KW-1185">Reference proteome</keyword>
<keyword evidence="1" id="KW-0472">Membrane</keyword>
<evidence type="ECO:0000313" key="3">
    <source>
        <dbReference type="Proteomes" id="UP001295684"/>
    </source>
</evidence>
<proteinExistence type="predicted"/>
<name>A0AAD1XNL5_EUPCR</name>
<protein>
    <submittedName>
        <fullName evidence="2">Uncharacterized protein</fullName>
    </submittedName>
</protein>
<sequence length="306" mass="35088">MVSSEVVVAWIFYFICLGALGKNYQSFLPLEDMAYSTIVITLNFEICTVSKILESRAANPRDPPLSKLIGDFFRTFYSAVLCELLLTETPNLMKFVYLIPRFLLIAFIIRKIPEDTFNKFYKANKITRTLLNLVFAFILTVEYLECLVWIDNLSLSVTLLYMFLSQATCVDQVYLIEDVVMLKWKKLRKSLSLEPMVISSYIYLALNLVTIVFYSIEQIFKGMLLGKNSGYNTHAHVEKIESSEESLPLNLLGYDIKQISFAAHLFVFFIVTCHLVQKSNGEKGILTTLKNLIPNTASNIKREKKN</sequence>
<keyword evidence="1" id="KW-0812">Transmembrane</keyword>
<keyword evidence="1" id="KW-1133">Transmembrane helix</keyword>
<evidence type="ECO:0000313" key="2">
    <source>
        <dbReference type="EMBL" id="CAI2375993.1"/>
    </source>
</evidence>
<feature type="transmembrane region" description="Helical" evidence="1">
    <location>
        <begin position="197"/>
        <end position="216"/>
    </location>
</feature>
<feature type="transmembrane region" description="Helical" evidence="1">
    <location>
        <begin position="92"/>
        <end position="109"/>
    </location>
</feature>
<dbReference type="Proteomes" id="UP001295684">
    <property type="component" value="Unassembled WGS sequence"/>
</dbReference>
<accession>A0AAD1XNL5</accession>
<organism evidence="2 3">
    <name type="scientific">Euplotes crassus</name>
    <dbReference type="NCBI Taxonomy" id="5936"/>
    <lineage>
        <taxon>Eukaryota</taxon>
        <taxon>Sar</taxon>
        <taxon>Alveolata</taxon>
        <taxon>Ciliophora</taxon>
        <taxon>Intramacronucleata</taxon>
        <taxon>Spirotrichea</taxon>
        <taxon>Hypotrichia</taxon>
        <taxon>Euplotida</taxon>
        <taxon>Euplotidae</taxon>
        <taxon>Moneuplotes</taxon>
    </lineage>
</organism>
<reference evidence="2" key="1">
    <citation type="submission" date="2023-07" db="EMBL/GenBank/DDBJ databases">
        <authorList>
            <consortium name="AG Swart"/>
            <person name="Singh M."/>
            <person name="Singh A."/>
            <person name="Seah K."/>
            <person name="Emmerich C."/>
        </authorList>
    </citation>
    <scope>NUCLEOTIDE SEQUENCE</scope>
    <source>
        <strain evidence="2">DP1</strain>
    </source>
</reference>
<gene>
    <name evidence="2" type="ORF">ECRASSUSDP1_LOCUS17361</name>
</gene>
<feature type="transmembrane region" description="Helical" evidence="1">
    <location>
        <begin position="130"/>
        <end position="150"/>
    </location>
</feature>
<comment type="caution">
    <text evidence="2">The sequence shown here is derived from an EMBL/GenBank/DDBJ whole genome shotgun (WGS) entry which is preliminary data.</text>
</comment>
<feature type="transmembrane region" description="Helical" evidence="1">
    <location>
        <begin position="259"/>
        <end position="276"/>
    </location>
</feature>
<dbReference type="AlphaFoldDB" id="A0AAD1XNL5"/>
<dbReference type="EMBL" id="CAMPGE010017522">
    <property type="protein sequence ID" value="CAI2375993.1"/>
    <property type="molecule type" value="Genomic_DNA"/>
</dbReference>
<evidence type="ECO:0000256" key="1">
    <source>
        <dbReference type="SAM" id="Phobius"/>
    </source>
</evidence>